<protein>
    <submittedName>
        <fullName evidence="1">Uncharacterized protein</fullName>
    </submittedName>
</protein>
<organism evidence="1 2">
    <name type="scientific">Caenorhabditis nigoni</name>
    <dbReference type="NCBI Taxonomy" id="1611254"/>
    <lineage>
        <taxon>Eukaryota</taxon>
        <taxon>Metazoa</taxon>
        <taxon>Ecdysozoa</taxon>
        <taxon>Nematoda</taxon>
        <taxon>Chromadorea</taxon>
        <taxon>Rhabditida</taxon>
        <taxon>Rhabditina</taxon>
        <taxon>Rhabditomorpha</taxon>
        <taxon>Rhabditoidea</taxon>
        <taxon>Rhabditidae</taxon>
        <taxon>Peloderinae</taxon>
        <taxon>Caenorhabditis</taxon>
    </lineage>
</organism>
<dbReference type="Proteomes" id="UP000230233">
    <property type="component" value="Chromosome X"/>
</dbReference>
<reference evidence="2" key="1">
    <citation type="submission" date="2017-10" db="EMBL/GenBank/DDBJ databases">
        <title>Rapid genome shrinkage in a self-fertile nematode reveals novel sperm competition proteins.</title>
        <authorList>
            <person name="Yin D."/>
            <person name="Schwarz E.M."/>
            <person name="Thomas C.G."/>
            <person name="Felde R.L."/>
            <person name="Korf I.F."/>
            <person name="Cutter A.D."/>
            <person name="Schartner C.M."/>
            <person name="Ralston E.J."/>
            <person name="Meyer B.J."/>
            <person name="Haag E.S."/>
        </authorList>
    </citation>
    <scope>NUCLEOTIDE SEQUENCE [LARGE SCALE GENOMIC DNA]</scope>
    <source>
        <strain evidence="2">JU1422</strain>
    </source>
</reference>
<dbReference type="EMBL" id="PDUG01000006">
    <property type="protein sequence ID" value="PIC21627.1"/>
    <property type="molecule type" value="Genomic_DNA"/>
</dbReference>
<gene>
    <name evidence="1" type="primary">Cnig_chr_X.g26393</name>
    <name evidence="1" type="ORF">B9Z55_026393</name>
</gene>
<accession>A0A2G5T2W6</accession>
<evidence type="ECO:0000313" key="2">
    <source>
        <dbReference type="Proteomes" id="UP000230233"/>
    </source>
</evidence>
<sequence>MYSFRLHALGSAAVSRQIGPKHLQVADANSVFHMPSIQQDAKQKLKRGPNDLVNQIMSVQTQRLHYSFVVFIVKACKKLLQL</sequence>
<dbReference type="AlphaFoldDB" id="A0A2G5T2W6"/>
<evidence type="ECO:0000313" key="1">
    <source>
        <dbReference type="EMBL" id="PIC21627.1"/>
    </source>
</evidence>
<name>A0A2G5T2W6_9PELO</name>
<comment type="caution">
    <text evidence="1">The sequence shown here is derived from an EMBL/GenBank/DDBJ whole genome shotgun (WGS) entry which is preliminary data.</text>
</comment>
<proteinExistence type="predicted"/>
<keyword evidence="2" id="KW-1185">Reference proteome</keyword>